<accession>A0A8J3SRG8</accession>
<comment type="caution">
    <text evidence="2">The sequence shown here is derived from an EMBL/GenBank/DDBJ whole genome shotgun (WGS) entry which is preliminary data.</text>
</comment>
<protein>
    <submittedName>
        <fullName evidence="2">Fluoroquinolones export permease protein</fullName>
    </submittedName>
</protein>
<keyword evidence="1" id="KW-0812">Transmembrane</keyword>
<proteinExistence type="predicted"/>
<dbReference type="Proteomes" id="UP000619788">
    <property type="component" value="Unassembled WGS sequence"/>
</dbReference>
<feature type="transmembrane region" description="Helical" evidence="1">
    <location>
        <begin position="104"/>
        <end position="125"/>
    </location>
</feature>
<feature type="transmembrane region" description="Helical" evidence="1">
    <location>
        <begin position="137"/>
        <end position="156"/>
    </location>
</feature>
<keyword evidence="1" id="KW-1133">Transmembrane helix</keyword>
<sequence>MRRAIAAFGRNDLRTVGRDSLLISLLLGPFMYAALMWLVPAITAYAARQWNFDLVPYHSAIVSAFCVMGPPILLGAVLALQLLDERDQRTMTVLRVTPVPHAVYPAYRAIVTGVLAAVMVVASLAVSRMLSGEELAMSVPVAVVAGLMAPIVGFLMASVGRNKVEGLAVMRVIGLALFTIPFIPFFFLDEPWQFAFGLLPPYWPLRAFWSAMDGGAYWPYLAVGSGYNALLCLMLLKILSRRLA</sequence>
<evidence type="ECO:0000313" key="2">
    <source>
        <dbReference type="EMBL" id="GIH97542.1"/>
    </source>
</evidence>
<feature type="transmembrane region" description="Helical" evidence="1">
    <location>
        <begin position="59"/>
        <end position="83"/>
    </location>
</feature>
<evidence type="ECO:0000256" key="1">
    <source>
        <dbReference type="SAM" id="Phobius"/>
    </source>
</evidence>
<feature type="transmembrane region" description="Helical" evidence="1">
    <location>
        <begin position="168"/>
        <end position="188"/>
    </location>
</feature>
<reference evidence="2 3" key="1">
    <citation type="submission" date="2021-01" db="EMBL/GenBank/DDBJ databases">
        <title>Whole genome shotgun sequence of Planobispora siamensis NBRC 107568.</title>
        <authorList>
            <person name="Komaki H."/>
            <person name="Tamura T."/>
        </authorList>
    </citation>
    <scope>NUCLEOTIDE SEQUENCE [LARGE SCALE GENOMIC DNA]</scope>
    <source>
        <strain evidence="2 3">NBRC 107568</strain>
    </source>
</reference>
<dbReference type="AlphaFoldDB" id="A0A8J3SRG8"/>
<keyword evidence="1" id="KW-0472">Membrane</keyword>
<feature type="transmembrane region" description="Helical" evidence="1">
    <location>
        <begin position="217"/>
        <end position="239"/>
    </location>
</feature>
<keyword evidence="3" id="KW-1185">Reference proteome</keyword>
<evidence type="ECO:0000313" key="3">
    <source>
        <dbReference type="Proteomes" id="UP000619788"/>
    </source>
</evidence>
<gene>
    <name evidence="2" type="ORF">Psi01_81720</name>
</gene>
<organism evidence="2 3">
    <name type="scientific">Planobispora siamensis</name>
    <dbReference type="NCBI Taxonomy" id="936338"/>
    <lineage>
        <taxon>Bacteria</taxon>
        <taxon>Bacillati</taxon>
        <taxon>Actinomycetota</taxon>
        <taxon>Actinomycetes</taxon>
        <taxon>Streptosporangiales</taxon>
        <taxon>Streptosporangiaceae</taxon>
        <taxon>Planobispora</taxon>
    </lineage>
</organism>
<feature type="transmembrane region" description="Helical" evidence="1">
    <location>
        <begin position="21"/>
        <end position="47"/>
    </location>
</feature>
<name>A0A8J3SRG8_9ACTN</name>
<dbReference type="EMBL" id="BOOJ01000087">
    <property type="protein sequence ID" value="GIH97542.1"/>
    <property type="molecule type" value="Genomic_DNA"/>
</dbReference>
<dbReference type="RefSeq" id="WP_204069534.1">
    <property type="nucleotide sequence ID" value="NZ_BOOJ01000087.1"/>
</dbReference>